<feature type="transmembrane region" description="Helical" evidence="1">
    <location>
        <begin position="119"/>
        <end position="137"/>
    </location>
</feature>
<dbReference type="EMBL" id="CP043494">
    <property type="protein sequence ID" value="WNG51568.1"/>
    <property type="molecule type" value="Genomic_DNA"/>
</dbReference>
<evidence type="ECO:0000313" key="2">
    <source>
        <dbReference type="EMBL" id="WNG51568.1"/>
    </source>
</evidence>
<evidence type="ECO:0000313" key="3">
    <source>
        <dbReference type="Proteomes" id="UP001611383"/>
    </source>
</evidence>
<keyword evidence="3" id="KW-1185">Reference proteome</keyword>
<dbReference type="RefSeq" id="WP_395811836.1">
    <property type="nucleotide sequence ID" value="NZ_CP043494.1"/>
</dbReference>
<dbReference type="Proteomes" id="UP001611383">
    <property type="component" value="Chromosome"/>
</dbReference>
<organism evidence="2 3">
    <name type="scientific">Archangium minus</name>
    <dbReference type="NCBI Taxonomy" id="83450"/>
    <lineage>
        <taxon>Bacteria</taxon>
        <taxon>Pseudomonadati</taxon>
        <taxon>Myxococcota</taxon>
        <taxon>Myxococcia</taxon>
        <taxon>Myxococcales</taxon>
        <taxon>Cystobacterineae</taxon>
        <taxon>Archangiaceae</taxon>
        <taxon>Archangium</taxon>
    </lineage>
</organism>
<accession>A0ABY9X842</accession>
<name>A0ABY9X842_9BACT</name>
<reference evidence="2 3" key="1">
    <citation type="submission" date="2019-08" db="EMBL/GenBank/DDBJ databases">
        <title>Archangium and Cystobacter genomes.</title>
        <authorList>
            <person name="Chen I.-C.K."/>
            <person name="Wielgoss S."/>
        </authorList>
    </citation>
    <scope>NUCLEOTIDE SEQUENCE [LARGE SCALE GENOMIC DNA]</scope>
    <source>
        <strain evidence="2 3">Cbm 6</strain>
    </source>
</reference>
<proteinExistence type="predicted"/>
<feature type="transmembrane region" description="Helical" evidence="1">
    <location>
        <begin position="20"/>
        <end position="42"/>
    </location>
</feature>
<gene>
    <name evidence="2" type="ORF">F0U60_51125</name>
</gene>
<feature type="transmembrane region" description="Helical" evidence="1">
    <location>
        <begin position="75"/>
        <end position="99"/>
    </location>
</feature>
<protein>
    <submittedName>
        <fullName evidence="2">Uncharacterized protein</fullName>
    </submittedName>
</protein>
<keyword evidence="1" id="KW-1133">Transmembrane helix</keyword>
<evidence type="ECO:0000256" key="1">
    <source>
        <dbReference type="SAM" id="Phobius"/>
    </source>
</evidence>
<keyword evidence="1" id="KW-0812">Transmembrane</keyword>
<sequence>MQFTLSDHGLPPPPTQWGLFLFISILLAVFALLIGPPLLLWLRRSSGNTLDVLRITPTSALPVSTFQRLLELMGWLLPTLGLFIFLVVTLAGSYSALLIETERNFYIPVRWDSEEEPVNPVWGTLFLVGLVGFYVFMLSMQRPSSTHDVLRVGRSVGRARRSHRLVRATL</sequence>
<keyword evidence="1" id="KW-0472">Membrane</keyword>